<dbReference type="Pfam" id="PF00582">
    <property type="entry name" value="Usp"/>
    <property type="match status" value="2"/>
</dbReference>
<feature type="transmembrane region" description="Helical" evidence="6">
    <location>
        <begin position="39"/>
        <end position="63"/>
    </location>
</feature>
<feature type="transmembrane region" description="Helical" evidence="6">
    <location>
        <begin position="129"/>
        <end position="152"/>
    </location>
</feature>
<feature type="transmembrane region" description="Helical" evidence="6">
    <location>
        <begin position="278"/>
        <end position="300"/>
    </location>
</feature>
<evidence type="ECO:0000256" key="3">
    <source>
        <dbReference type="ARBA" id="ARBA00022692"/>
    </source>
</evidence>
<evidence type="ECO:0000259" key="7">
    <source>
        <dbReference type="Pfam" id="PF00582"/>
    </source>
</evidence>
<dbReference type="AlphaFoldDB" id="A0A3P3RDH2"/>
<dbReference type="GO" id="GO:0005886">
    <property type="term" value="C:plasma membrane"/>
    <property type="evidence" value="ECO:0007669"/>
    <property type="project" value="UniProtKB-SubCell"/>
</dbReference>
<name>A0A3P3RDH2_9EURY</name>
<dbReference type="Gene3D" id="1.20.1740.10">
    <property type="entry name" value="Amino acid/polyamine transporter I"/>
    <property type="match status" value="1"/>
</dbReference>
<dbReference type="RefSeq" id="WP_124954423.1">
    <property type="nucleotide sequence ID" value="NZ_RRCH01000014.1"/>
</dbReference>
<evidence type="ECO:0000256" key="4">
    <source>
        <dbReference type="ARBA" id="ARBA00022989"/>
    </source>
</evidence>
<gene>
    <name evidence="8" type="ORF">EIK79_07085</name>
</gene>
<dbReference type="OrthoDB" id="56838at2157"/>
<protein>
    <submittedName>
        <fullName evidence="8">Amino acid permease</fullName>
    </submittedName>
</protein>
<feature type="transmembrane region" description="Helical" evidence="6">
    <location>
        <begin position="399"/>
        <end position="418"/>
    </location>
</feature>
<dbReference type="CDD" id="cd00293">
    <property type="entry name" value="USP-like"/>
    <property type="match status" value="2"/>
</dbReference>
<evidence type="ECO:0000256" key="5">
    <source>
        <dbReference type="ARBA" id="ARBA00023136"/>
    </source>
</evidence>
<comment type="subcellular location">
    <subcellularLocation>
        <location evidence="1">Cell membrane</location>
        <topology evidence="1">Multi-pass membrane protein</topology>
    </subcellularLocation>
</comment>
<sequence>MTESDEELAKDLGLLSVLTIGVGTMIGAGIFVLPGEAAAAAGPAVALSFILGGVISLFTALSASELGTAMPKAGGSYYYVNHALGPLFGSVAGWGNWMGLAFASAFYTLGFGEYLATFLPIPALMLGPIGLSEFQVGALLAAIAFIAVNYIGAKETGSIQIVIVTLLIGILSVFSVLGLFQTDISTLRPFFPAETGGAAAIFPATGLVFVSFLGFAKITTVAEELKNPGRNLPLAVVGSVVIVTVMYGIIMVVLMGVINWQQLGPSFTTTPVLDVGEIAFGTIGIAGVGVGLLTFAGLLATASSANASILASSRINFAMGRDKLISDTLNAIHPTFATPYRSIAVTGAIILVFIVAGDVQTLAKAGSVLHLIVYGLLNVALIVMREADVEGYQPDFRVPLYPVVPVVGAFSSFGLIAFMKPIEIALSLVFVAGGLVWYLLYARDVAEKKGILSQYILDRSETMPPAAVSAASTVQPDGGTFRVMVPLANPQTEKDLITLASAIAKQRGGTVDAVHIVPTPDQTPLEYAADHVDDLEADHRTILDAAERDAETFGVDVETHTIYSHRPFEGIFDAAESHQAALVVLGWEADTNSFSDRVEGTFDELTDELPCDFVVLKDRGFDPDEILVPTAGGPDSDLSAEIAKLLQSEYDSDVTLLHVTDSETEGVTFLEDWAATHDLTDATLQVESGDIETAIERAANDSTMMIIGATERGLLSRLVRGSLVLDVVDDVDCSVLLAERPQTKSLSERLFKR</sequence>
<dbReference type="InterPro" id="IPR006016">
    <property type="entry name" value="UspA"/>
</dbReference>
<evidence type="ECO:0000256" key="2">
    <source>
        <dbReference type="ARBA" id="ARBA00022475"/>
    </source>
</evidence>
<feature type="transmembrane region" description="Helical" evidence="6">
    <location>
        <begin position="343"/>
        <end position="362"/>
    </location>
</feature>
<dbReference type="EMBL" id="RRCH01000014">
    <property type="protein sequence ID" value="RRJ31471.1"/>
    <property type="molecule type" value="Genomic_DNA"/>
</dbReference>
<dbReference type="InterPro" id="IPR050367">
    <property type="entry name" value="APC_superfamily"/>
</dbReference>
<evidence type="ECO:0000313" key="9">
    <source>
        <dbReference type="Proteomes" id="UP000282322"/>
    </source>
</evidence>
<keyword evidence="9" id="KW-1185">Reference proteome</keyword>
<keyword evidence="3 6" id="KW-0812">Transmembrane</keyword>
<keyword evidence="5 6" id="KW-0472">Membrane</keyword>
<dbReference type="PANTHER" id="PTHR42770:SF11">
    <property type="entry name" value="INNER MEMBRANE TRANSPORT PROTEIN YBAT"/>
    <property type="match status" value="1"/>
</dbReference>
<dbReference type="InterPro" id="IPR002293">
    <property type="entry name" value="AA/rel_permease1"/>
</dbReference>
<feature type="transmembrane region" description="Helical" evidence="6">
    <location>
        <begin position="84"/>
        <end position="109"/>
    </location>
</feature>
<dbReference type="Gene3D" id="3.40.50.12370">
    <property type="match status" value="1"/>
</dbReference>
<feature type="transmembrane region" description="Helical" evidence="6">
    <location>
        <begin position="368"/>
        <end position="387"/>
    </location>
</feature>
<evidence type="ECO:0000313" key="8">
    <source>
        <dbReference type="EMBL" id="RRJ31471.1"/>
    </source>
</evidence>
<feature type="transmembrane region" description="Helical" evidence="6">
    <location>
        <begin position="12"/>
        <end position="33"/>
    </location>
</feature>
<dbReference type="GO" id="GO:0022857">
    <property type="term" value="F:transmembrane transporter activity"/>
    <property type="evidence" value="ECO:0007669"/>
    <property type="project" value="InterPro"/>
</dbReference>
<feature type="transmembrane region" description="Helical" evidence="6">
    <location>
        <begin position="159"/>
        <end position="180"/>
    </location>
</feature>
<dbReference type="SUPFAM" id="SSF52402">
    <property type="entry name" value="Adenine nucleotide alpha hydrolases-like"/>
    <property type="match status" value="2"/>
</dbReference>
<evidence type="ECO:0000256" key="1">
    <source>
        <dbReference type="ARBA" id="ARBA00004651"/>
    </source>
</evidence>
<comment type="caution">
    <text evidence="8">The sequence shown here is derived from an EMBL/GenBank/DDBJ whole genome shotgun (WGS) entry which is preliminary data.</text>
</comment>
<keyword evidence="2" id="KW-1003">Cell membrane</keyword>
<accession>A0A3P3RDH2</accession>
<feature type="domain" description="UspA" evidence="7">
    <location>
        <begin position="625"/>
        <end position="737"/>
    </location>
</feature>
<organism evidence="8 9">
    <name type="scientific">Halocatena pleomorpha</name>
    <dbReference type="NCBI Taxonomy" id="1785090"/>
    <lineage>
        <taxon>Archaea</taxon>
        <taxon>Methanobacteriati</taxon>
        <taxon>Methanobacteriota</taxon>
        <taxon>Stenosarchaea group</taxon>
        <taxon>Halobacteria</taxon>
        <taxon>Halobacteriales</taxon>
        <taxon>Natronomonadaceae</taxon>
        <taxon>Halocatena</taxon>
    </lineage>
</organism>
<feature type="transmembrane region" description="Helical" evidence="6">
    <location>
        <begin position="234"/>
        <end position="258"/>
    </location>
</feature>
<feature type="transmembrane region" description="Helical" evidence="6">
    <location>
        <begin position="424"/>
        <end position="441"/>
    </location>
</feature>
<feature type="domain" description="UspA" evidence="7">
    <location>
        <begin position="482"/>
        <end position="589"/>
    </location>
</feature>
<keyword evidence="4 6" id="KW-1133">Transmembrane helix</keyword>
<dbReference type="Pfam" id="PF13520">
    <property type="entry name" value="AA_permease_2"/>
    <property type="match status" value="1"/>
</dbReference>
<proteinExistence type="predicted"/>
<evidence type="ECO:0000256" key="6">
    <source>
        <dbReference type="SAM" id="Phobius"/>
    </source>
</evidence>
<dbReference type="Proteomes" id="UP000282322">
    <property type="component" value="Unassembled WGS sequence"/>
</dbReference>
<reference evidence="8 9" key="1">
    <citation type="submission" date="2018-11" db="EMBL/GenBank/DDBJ databases">
        <title>Taxonoimc description of Halomarina strain SPP-AMP-1.</title>
        <authorList>
            <person name="Pal Y."/>
            <person name="Srinivasana K."/>
            <person name="Verma A."/>
            <person name="Kumar P."/>
        </authorList>
    </citation>
    <scope>NUCLEOTIDE SEQUENCE [LARGE SCALE GENOMIC DNA]</scope>
    <source>
        <strain evidence="8 9">SPP-AMP-1</strain>
    </source>
</reference>
<dbReference type="PANTHER" id="PTHR42770">
    <property type="entry name" value="AMINO ACID TRANSPORTER-RELATED"/>
    <property type="match status" value="1"/>
</dbReference>
<feature type="transmembrane region" description="Helical" evidence="6">
    <location>
        <begin position="200"/>
        <end position="222"/>
    </location>
</feature>